<evidence type="ECO:0000313" key="4">
    <source>
        <dbReference type="EMBL" id="KFM80118.1"/>
    </source>
</evidence>
<dbReference type="OrthoDB" id="6426992at2759"/>
<gene>
    <name evidence="4" type="ORF">X975_02712</name>
</gene>
<dbReference type="Proteomes" id="UP000054359">
    <property type="component" value="Unassembled WGS sequence"/>
</dbReference>
<accession>A0A087URX9</accession>
<evidence type="ECO:0000259" key="3">
    <source>
        <dbReference type="PROSITE" id="PS50195"/>
    </source>
</evidence>
<evidence type="ECO:0000256" key="2">
    <source>
        <dbReference type="SAM" id="MobiDB-lite"/>
    </source>
</evidence>
<dbReference type="SUPFAM" id="SSF64268">
    <property type="entry name" value="PX domain"/>
    <property type="match status" value="1"/>
</dbReference>
<dbReference type="STRING" id="407821.A0A087URX9"/>
<name>A0A087URX9_STEMI</name>
<dbReference type="AlphaFoldDB" id="A0A087URX9"/>
<dbReference type="InterPro" id="IPR051576">
    <property type="entry name" value="PX-Rho_GAP"/>
</dbReference>
<organism evidence="4 5">
    <name type="scientific">Stegodyphus mimosarum</name>
    <name type="common">African social velvet spider</name>
    <dbReference type="NCBI Taxonomy" id="407821"/>
    <lineage>
        <taxon>Eukaryota</taxon>
        <taxon>Metazoa</taxon>
        <taxon>Ecdysozoa</taxon>
        <taxon>Arthropoda</taxon>
        <taxon>Chelicerata</taxon>
        <taxon>Arachnida</taxon>
        <taxon>Araneae</taxon>
        <taxon>Araneomorphae</taxon>
        <taxon>Entelegynae</taxon>
        <taxon>Eresoidea</taxon>
        <taxon>Eresidae</taxon>
        <taxon>Stegodyphus</taxon>
    </lineage>
</organism>
<evidence type="ECO:0000313" key="5">
    <source>
        <dbReference type="Proteomes" id="UP000054359"/>
    </source>
</evidence>
<reference evidence="4 5" key="1">
    <citation type="submission" date="2013-11" db="EMBL/GenBank/DDBJ databases">
        <title>Genome sequencing of Stegodyphus mimosarum.</title>
        <authorList>
            <person name="Bechsgaard J."/>
        </authorList>
    </citation>
    <scope>NUCLEOTIDE SEQUENCE [LARGE SCALE GENOMIC DNA]</scope>
</reference>
<sequence>MAPPNVKIKHITRSPSSSGDTRFPKLDECAHFHYENVELGPIKVLLCDKQIDSSKSSVVCSSSANKENENDHLCFLVTVISNNRKWMVRRSYKNFMFLDTQLHRCVYDRKYSLLRELPNLCQEDSESEDFEEKIRTLLSEYLERFSQLAGSLINC</sequence>
<dbReference type="PANTHER" id="PTHR15729">
    <property type="entry name" value="CDC42 GTPASE-ACTIVATING PROTEIN"/>
    <property type="match status" value="1"/>
</dbReference>
<dbReference type="InterPro" id="IPR001683">
    <property type="entry name" value="PX_dom"/>
</dbReference>
<feature type="region of interest" description="Disordered" evidence="2">
    <location>
        <begin position="1"/>
        <end position="21"/>
    </location>
</feature>
<dbReference type="GO" id="GO:0005096">
    <property type="term" value="F:GTPase activator activity"/>
    <property type="evidence" value="ECO:0007669"/>
    <property type="project" value="UniProtKB-KW"/>
</dbReference>
<feature type="non-terminal residue" evidence="4">
    <location>
        <position position="155"/>
    </location>
</feature>
<dbReference type="Gene3D" id="3.30.1520.10">
    <property type="entry name" value="Phox-like domain"/>
    <property type="match status" value="1"/>
</dbReference>
<dbReference type="OMA" id="NGHSHEM"/>
<keyword evidence="1" id="KW-0343">GTPase activation</keyword>
<dbReference type="Pfam" id="PF00787">
    <property type="entry name" value="PX"/>
    <property type="match status" value="1"/>
</dbReference>
<evidence type="ECO:0000256" key="1">
    <source>
        <dbReference type="ARBA" id="ARBA00022468"/>
    </source>
</evidence>
<keyword evidence="5" id="KW-1185">Reference proteome</keyword>
<feature type="domain" description="PX" evidence="3">
    <location>
        <begin position="53"/>
        <end position="155"/>
    </location>
</feature>
<dbReference type="PANTHER" id="PTHR15729:SF10">
    <property type="entry name" value="GTPASE-ACTIVATING PROTEIN CDGAPR"/>
    <property type="match status" value="1"/>
</dbReference>
<dbReference type="GO" id="GO:0007264">
    <property type="term" value="P:small GTPase-mediated signal transduction"/>
    <property type="evidence" value="ECO:0007669"/>
    <property type="project" value="TreeGrafter"/>
</dbReference>
<dbReference type="InterPro" id="IPR036871">
    <property type="entry name" value="PX_dom_sf"/>
</dbReference>
<protein>
    <submittedName>
        <fullName evidence="4">Rho GTPase-activating protein 32</fullName>
    </submittedName>
</protein>
<dbReference type="EMBL" id="KK121272">
    <property type="protein sequence ID" value="KFM80118.1"/>
    <property type="molecule type" value="Genomic_DNA"/>
</dbReference>
<dbReference type="PROSITE" id="PS50195">
    <property type="entry name" value="PX"/>
    <property type="match status" value="1"/>
</dbReference>
<proteinExistence type="predicted"/>
<dbReference type="GO" id="GO:0035091">
    <property type="term" value="F:phosphatidylinositol binding"/>
    <property type="evidence" value="ECO:0007669"/>
    <property type="project" value="InterPro"/>
</dbReference>